<organism evidence="1 2">
    <name type="scientific">Acetobacter aceti</name>
    <dbReference type="NCBI Taxonomy" id="435"/>
    <lineage>
        <taxon>Bacteria</taxon>
        <taxon>Pseudomonadati</taxon>
        <taxon>Pseudomonadota</taxon>
        <taxon>Alphaproteobacteria</taxon>
        <taxon>Acetobacterales</taxon>
        <taxon>Acetobacteraceae</taxon>
        <taxon>Acetobacter</taxon>
        <taxon>Acetobacter subgen. Acetobacter</taxon>
    </lineage>
</organism>
<protein>
    <submittedName>
        <fullName evidence="1">Uncharacterized protein</fullName>
    </submittedName>
</protein>
<dbReference type="Proteomes" id="UP000188937">
    <property type="component" value="Chromosome"/>
</dbReference>
<evidence type="ECO:0000313" key="1">
    <source>
        <dbReference type="EMBL" id="AQS84257.1"/>
    </source>
</evidence>
<dbReference type="AlphaFoldDB" id="A0A1U9KEU9"/>
<accession>A0A1U9KEU9</accession>
<dbReference type="EMBL" id="CP014692">
    <property type="protein sequence ID" value="AQS84257.1"/>
    <property type="molecule type" value="Genomic_DNA"/>
</dbReference>
<gene>
    <name evidence="1" type="ORF">A0U92_05120</name>
</gene>
<evidence type="ECO:0000313" key="2">
    <source>
        <dbReference type="Proteomes" id="UP000188937"/>
    </source>
</evidence>
<name>A0A1U9KEU9_ACEAC</name>
<keyword evidence="2" id="KW-1185">Reference proteome</keyword>
<sequence length="103" mass="11280">MASSVRSRIIFCAASASFQRSGSSARLFSSASLPWATSQSKMPPQQRNRLLDLLVERFRLGGHATVTPSFGVNLNGAEYRQARRMSSLGKKTEGNGRIKLTFS</sequence>
<proteinExistence type="predicted"/>
<dbReference type="KEGG" id="aace:A0U92_05120"/>
<reference evidence="1 2" key="1">
    <citation type="submission" date="2016-03" db="EMBL/GenBank/DDBJ databases">
        <title>Acetic acid bacteria sequencing.</title>
        <authorList>
            <person name="Brandt J."/>
            <person name="Jakob F."/>
            <person name="Vogel R.F."/>
        </authorList>
    </citation>
    <scope>NUCLEOTIDE SEQUENCE [LARGE SCALE GENOMIC DNA]</scope>
    <source>
        <strain evidence="1 2">TMW2.1153</strain>
    </source>
</reference>